<evidence type="ECO:0000313" key="1">
    <source>
        <dbReference type="EMBL" id="QEA15866.1"/>
    </source>
</evidence>
<organism evidence="1 2">
    <name type="scientific">Novosphingobium ginsenosidimutans</name>
    <dbReference type="NCBI Taxonomy" id="1176536"/>
    <lineage>
        <taxon>Bacteria</taxon>
        <taxon>Pseudomonadati</taxon>
        <taxon>Pseudomonadota</taxon>
        <taxon>Alphaproteobacteria</taxon>
        <taxon>Sphingomonadales</taxon>
        <taxon>Sphingomonadaceae</taxon>
        <taxon>Novosphingobium</taxon>
    </lineage>
</organism>
<evidence type="ECO:0008006" key="3">
    <source>
        <dbReference type="Google" id="ProtNLM"/>
    </source>
</evidence>
<dbReference type="Proteomes" id="UP000321172">
    <property type="component" value="Chromosome"/>
</dbReference>
<name>A0A5B8S2W3_9SPHN</name>
<sequence length="115" mass="12829">MSSSKPALPTHLISDTDIPLDDWLNLVRIVRERRDRVFGADLFHDPAMSILVLLGREASKGGLPFEIIAGAARLSSEAARRWLLILVDRGFIEAMHADRFKLSADGRARLESVYS</sequence>
<protein>
    <recommendedName>
        <fullName evidence="3">MarR family transcriptional regulator</fullName>
    </recommendedName>
</protein>
<accession>A0A5B8S2W3</accession>
<dbReference type="OrthoDB" id="7478650at2"/>
<dbReference type="AlphaFoldDB" id="A0A5B8S2W3"/>
<gene>
    <name evidence="1" type="ORF">FRF71_06755</name>
</gene>
<evidence type="ECO:0000313" key="2">
    <source>
        <dbReference type="Proteomes" id="UP000321172"/>
    </source>
</evidence>
<dbReference type="InterPro" id="IPR036388">
    <property type="entry name" value="WH-like_DNA-bd_sf"/>
</dbReference>
<dbReference type="RefSeq" id="WP_147089872.1">
    <property type="nucleotide sequence ID" value="NZ_BAABJD010000001.1"/>
</dbReference>
<proteinExistence type="predicted"/>
<dbReference type="KEGG" id="ngf:FRF71_06755"/>
<dbReference type="EMBL" id="CP042345">
    <property type="protein sequence ID" value="QEA15866.1"/>
    <property type="molecule type" value="Genomic_DNA"/>
</dbReference>
<reference evidence="1 2" key="1">
    <citation type="journal article" date="2013" name="J. Microbiol. Biotechnol.">
        <title>Novosphingobium ginsenosidimutans sp. nov., with the ability to convert ginsenoside.</title>
        <authorList>
            <person name="Kim J.K."/>
            <person name="He D."/>
            <person name="Liu Q.M."/>
            <person name="Park H.Y."/>
            <person name="Jung M.S."/>
            <person name="Yoon M.H."/>
            <person name="Kim S.C."/>
            <person name="Im W.T."/>
        </authorList>
    </citation>
    <scope>NUCLEOTIDE SEQUENCE [LARGE SCALE GENOMIC DNA]</scope>
    <source>
        <strain evidence="1 2">FW-6</strain>
    </source>
</reference>
<keyword evidence="2" id="KW-1185">Reference proteome</keyword>
<dbReference type="Gene3D" id="1.10.10.10">
    <property type="entry name" value="Winged helix-like DNA-binding domain superfamily/Winged helix DNA-binding domain"/>
    <property type="match status" value="1"/>
</dbReference>